<feature type="domain" description="TonB-dependent receptor plug" evidence="18">
    <location>
        <begin position="50"/>
        <end position="159"/>
    </location>
</feature>
<evidence type="ECO:0000313" key="19">
    <source>
        <dbReference type="EMBL" id="OEZ97613.1"/>
    </source>
</evidence>
<comment type="similarity">
    <text evidence="2 14 15">Belongs to the TonB-dependent receptor family.</text>
</comment>
<dbReference type="GO" id="GO:0009279">
    <property type="term" value="C:cell outer membrane"/>
    <property type="evidence" value="ECO:0007669"/>
    <property type="project" value="UniProtKB-SubCell"/>
</dbReference>
<evidence type="ECO:0000256" key="1">
    <source>
        <dbReference type="ARBA" id="ARBA00004571"/>
    </source>
</evidence>
<evidence type="ECO:0000256" key="3">
    <source>
        <dbReference type="ARBA" id="ARBA00022448"/>
    </source>
</evidence>
<protein>
    <submittedName>
        <fullName evidence="19">Vitamin B12 transporter BtuB</fullName>
    </submittedName>
</protein>
<dbReference type="Pfam" id="PF07715">
    <property type="entry name" value="Plug"/>
    <property type="match status" value="1"/>
</dbReference>
<comment type="caution">
    <text evidence="19">The sequence shown here is derived from an EMBL/GenBank/DDBJ whole genome shotgun (WGS) entry which is preliminary data.</text>
</comment>
<feature type="chain" id="PRO_5009207017" evidence="16">
    <location>
        <begin position="25"/>
        <end position="668"/>
    </location>
</feature>
<dbReference type="GO" id="GO:0015344">
    <property type="term" value="F:siderophore uptake transmembrane transporter activity"/>
    <property type="evidence" value="ECO:0007669"/>
    <property type="project" value="TreeGrafter"/>
</dbReference>
<keyword evidence="11 14" id="KW-0472">Membrane</keyword>
<evidence type="ECO:0000259" key="17">
    <source>
        <dbReference type="Pfam" id="PF00593"/>
    </source>
</evidence>
<dbReference type="PANTHER" id="PTHR32552">
    <property type="entry name" value="FERRICHROME IRON RECEPTOR-RELATED"/>
    <property type="match status" value="1"/>
</dbReference>
<reference evidence="20" key="1">
    <citation type="journal article" date="2016" name="Front. Microbiol.">
        <title>Molecular Keys to the Janthinobacterium and Duganella spp. Interaction with the Plant Pathogen Fusarium graminearum.</title>
        <authorList>
            <person name="Haack F.S."/>
            <person name="Poehlein A."/>
            <person name="Kroger C."/>
            <person name="Voigt C.A."/>
            <person name="Piepenbring M."/>
            <person name="Bode H.B."/>
            <person name="Daniel R."/>
            <person name="Schafer W."/>
            <person name="Streit W.R."/>
        </authorList>
    </citation>
    <scope>NUCLEOTIDE SEQUENCE [LARGE SCALE GENOMIC DNA]</scope>
    <source>
        <strain evidence="20">T54</strain>
    </source>
</reference>
<evidence type="ECO:0000256" key="5">
    <source>
        <dbReference type="ARBA" id="ARBA00022496"/>
    </source>
</evidence>
<dbReference type="InterPro" id="IPR039426">
    <property type="entry name" value="TonB-dep_rcpt-like"/>
</dbReference>
<dbReference type="Gene3D" id="2.170.130.10">
    <property type="entry name" value="TonB-dependent receptor, plug domain"/>
    <property type="match status" value="1"/>
</dbReference>
<proteinExistence type="inferred from homology"/>
<evidence type="ECO:0000256" key="13">
    <source>
        <dbReference type="ARBA" id="ARBA00023237"/>
    </source>
</evidence>
<evidence type="ECO:0000256" key="12">
    <source>
        <dbReference type="ARBA" id="ARBA00023170"/>
    </source>
</evidence>
<evidence type="ECO:0000256" key="16">
    <source>
        <dbReference type="SAM" id="SignalP"/>
    </source>
</evidence>
<feature type="domain" description="TonB-dependent receptor-like beta-barrel" evidence="17">
    <location>
        <begin position="226"/>
        <end position="636"/>
    </location>
</feature>
<dbReference type="Proteomes" id="UP000175989">
    <property type="component" value="Unassembled WGS sequence"/>
</dbReference>
<dbReference type="PANTHER" id="PTHR32552:SF68">
    <property type="entry name" value="FERRICHROME OUTER MEMBRANE TRANSPORTER_PHAGE RECEPTOR"/>
    <property type="match status" value="1"/>
</dbReference>
<keyword evidence="12" id="KW-0675">Receptor</keyword>
<evidence type="ECO:0000256" key="15">
    <source>
        <dbReference type="RuleBase" id="RU003357"/>
    </source>
</evidence>
<evidence type="ECO:0000256" key="10">
    <source>
        <dbReference type="ARBA" id="ARBA00023077"/>
    </source>
</evidence>
<dbReference type="PATRIC" id="fig|762836.4.peg.3548"/>
<evidence type="ECO:0000256" key="8">
    <source>
        <dbReference type="ARBA" id="ARBA00023004"/>
    </source>
</evidence>
<keyword evidence="7 16" id="KW-0732">Signal</keyword>
<comment type="subcellular location">
    <subcellularLocation>
        <location evidence="1 14">Cell outer membrane</location>
        <topology evidence="1 14">Multi-pass membrane protein</topology>
    </subcellularLocation>
</comment>
<dbReference type="PROSITE" id="PS52016">
    <property type="entry name" value="TONB_DEPENDENT_REC_3"/>
    <property type="match status" value="1"/>
</dbReference>
<dbReference type="InterPro" id="IPR037066">
    <property type="entry name" value="Plug_dom_sf"/>
</dbReference>
<name>A0A1E7WGY6_9BURK</name>
<dbReference type="RefSeq" id="WP_167359079.1">
    <property type="nucleotide sequence ID" value="NZ_LROM01000096.1"/>
</dbReference>
<dbReference type="InterPro" id="IPR012910">
    <property type="entry name" value="Plug_dom"/>
</dbReference>
<evidence type="ECO:0000256" key="7">
    <source>
        <dbReference type="ARBA" id="ARBA00022729"/>
    </source>
</evidence>
<dbReference type="InterPro" id="IPR000531">
    <property type="entry name" value="Beta-barrel_TonB"/>
</dbReference>
<evidence type="ECO:0000259" key="18">
    <source>
        <dbReference type="Pfam" id="PF07715"/>
    </source>
</evidence>
<gene>
    <name evidence="19" type="primary">btuB_5</name>
    <name evidence="19" type="ORF">DUPY_34460</name>
</gene>
<evidence type="ECO:0000256" key="14">
    <source>
        <dbReference type="PROSITE-ProRule" id="PRU01360"/>
    </source>
</evidence>
<keyword evidence="20" id="KW-1185">Reference proteome</keyword>
<dbReference type="Gene3D" id="2.40.170.20">
    <property type="entry name" value="TonB-dependent receptor, beta-barrel domain"/>
    <property type="match status" value="1"/>
</dbReference>
<keyword evidence="5" id="KW-0410">Iron transport</keyword>
<evidence type="ECO:0000256" key="9">
    <source>
        <dbReference type="ARBA" id="ARBA00023065"/>
    </source>
</evidence>
<keyword evidence="3 14" id="KW-0813">Transport</keyword>
<dbReference type="SUPFAM" id="SSF56935">
    <property type="entry name" value="Porins"/>
    <property type="match status" value="1"/>
</dbReference>
<keyword evidence="10 15" id="KW-0798">TonB box</keyword>
<keyword evidence="4 14" id="KW-1134">Transmembrane beta strand</keyword>
<feature type="signal peptide" evidence="16">
    <location>
        <begin position="1"/>
        <end position="24"/>
    </location>
</feature>
<accession>A0A1E7WGY6</accession>
<keyword evidence="8" id="KW-0408">Iron</keyword>
<keyword evidence="13 14" id="KW-0998">Cell outer membrane</keyword>
<evidence type="ECO:0000256" key="4">
    <source>
        <dbReference type="ARBA" id="ARBA00022452"/>
    </source>
</evidence>
<sequence length="668" mass="73033">MHKVIMKHALVCAVLGSAVATVQAQEESTLMLGKMERVEISAQRTGPLSARNVLSSVDVLGPQLLQDQQVQHAWELFARAPGVMLTQFRQGNESGKLSFRGFNGEGEVNAVKLLIDGIPANDNAGGMPFLDMLFPLEITGIEIVRGTNDPRYGLHNIAGNANVTTRSGGNEGQARISYGSFGTREVQVAQGIEHGNWSQNYFLGYVDSNGYRDNSAFKKYTVSGKWFYTSDDGRTRSGLSVRHTEGDGDEAGYLEARDARSHPTSAYDYASSTGGNRAMTQASVQLDHKVDGAWSLATKAYVNTVRDQRWLRYAVTASQQERMIDERHVGLIASATYRPSALLALETGVSAEHQNDRSPRYNTVDQVRVAAMRDQRFRFDTYGAYVQAVWQPVAGLKVIPGYRVDQVDGSFNDPSKGVRYAIEDYGLIRQPKLSAVYALGEGASVYGNWGRTFQVGAGAAAYRSTAASLRPSINEGWEGGVKFAASEWLDGRVALWRQDASGEVKRRLNDPAGGSDNLGRTRRQGADLQLNARTSASGNAWLSYSLQRSRIIEPDPAAPATLGKQIDHVPRTLYSAGYDWQVAAALKVSAWASGQGGYFLTTANTGNTWGAYTLLNLGASYRVSPQVTIEVQVKNLANRYYEYVWQNDQTRHAPGDGRAIYLAAAFTL</sequence>
<dbReference type="AlphaFoldDB" id="A0A1E7WGY6"/>
<keyword evidence="9" id="KW-0406">Ion transport</keyword>
<dbReference type="Pfam" id="PF00593">
    <property type="entry name" value="TonB_dep_Rec_b-barrel"/>
    <property type="match status" value="1"/>
</dbReference>
<organism evidence="19 20">
    <name type="scientific">Duganella phyllosphaerae</name>
    <dbReference type="NCBI Taxonomy" id="762836"/>
    <lineage>
        <taxon>Bacteria</taxon>
        <taxon>Pseudomonadati</taxon>
        <taxon>Pseudomonadota</taxon>
        <taxon>Betaproteobacteria</taxon>
        <taxon>Burkholderiales</taxon>
        <taxon>Oxalobacteraceae</taxon>
        <taxon>Telluria group</taxon>
        <taxon>Duganella</taxon>
    </lineage>
</organism>
<dbReference type="EMBL" id="LROM01000096">
    <property type="protein sequence ID" value="OEZ97613.1"/>
    <property type="molecule type" value="Genomic_DNA"/>
</dbReference>
<evidence type="ECO:0000256" key="6">
    <source>
        <dbReference type="ARBA" id="ARBA00022692"/>
    </source>
</evidence>
<dbReference type="InterPro" id="IPR036942">
    <property type="entry name" value="Beta-barrel_TonB_sf"/>
</dbReference>
<keyword evidence="6 14" id="KW-0812">Transmembrane</keyword>
<evidence type="ECO:0000313" key="20">
    <source>
        <dbReference type="Proteomes" id="UP000175989"/>
    </source>
</evidence>
<evidence type="ECO:0000256" key="2">
    <source>
        <dbReference type="ARBA" id="ARBA00009810"/>
    </source>
</evidence>
<evidence type="ECO:0000256" key="11">
    <source>
        <dbReference type="ARBA" id="ARBA00023136"/>
    </source>
</evidence>